<dbReference type="OrthoDB" id="69923at2759"/>
<dbReference type="Proteomes" id="UP000237271">
    <property type="component" value="Unassembled WGS sequence"/>
</dbReference>
<organism evidence="1 2">
    <name type="scientific">Phytophthora palmivora</name>
    <dbReference type="NCBI Taxonomy" id="4796"/>
    <lineage>
        <taxon>Eukaryota</taxon>
        <taxon>Sar</taxon>
        <taxon>Stramenopiles</taxon>
        <taxon>Oomycota</taxon>
        <taxon>Peronosporomycetes</taxon>
        <taxon>Peronosporales</taxon>
        <taxon>Peronosporaceae</taxon>
        <taxon>Phytophthora</taxon>
    </lineage>
</organism>
<name>A0A2P4X0Y5_9STRA</name>
<dbReference type="AlphaFoldDB" id="A0A2P4X0Y5"/>
<proteinExistence type="predicted"/>
<accession>A0A2P4X0Y5</accession>
<comment type="caution">
    <text evidence="1">The sequence shown here is derived from an EMBL/GenBank/DDBJ whole genome shotgun (WGS) entry which is preliminary data.</text>
</comment>
<gene>
    <name evidence="1" type="ORF">PHPALM_32105</name>
</gene>
<dbReference type="EMBL" id="NCKW01017294">
    <property type="protein sequence ID" value="POM59201.1"/>
    <property type="molecule type" value="Genomic_DNA"/>
</dbReference>
<evidence type="ECO:0000313" key="2">
    <source>
        <dbReference type="Proteomes" id="UP000237271"/>
    </source>
</evidence>
<sequence length="62" mass="6975">MSAASGAASKAGRRAGEDEDVMYPEFEEALIAIACHKFADPYISLESRVEKFFSVYIRERKE</sequence>
<protein>
    <submittedName>
        <fullName evidence="1">Uncharacterized protein</fullName>
    </submittedName>
</protein>
<evidence type="ECO:0000313" key="1">
    <source>
        <dbReference type="EMBL" id="POM59201.1"/>
    </source>
</evidence>
<reference evidence="1 2" key="1">
    <citation type="journal article" date="2017" name="Genome Biol. Evol.">
        <title>Phytophthora megakarya and P. palmivora, closely related causal agents of cacao black pod rot, underwent increases in genome sizes and gene numbers by different mechanisms.</title>
        <authorList>
            <person name="Ali S.S."/>
            <person name="Shao J."/>
            <person name="Lary D.J."/>
            <person name="Kronmiller B."/>
            <person name="Shen D."/>
            <person name="Strem M.D."/>
            <person name="Amoako-Attah I."/>
            <person name="Akrofi A.Y."/>
            <person name="Begoude B.A."/>
            <person name="Ten Hoopen G.M."/>
            <person name="Coulibaly K."/>
            <person name="Kebe B.I."/>
            <person name="Melnick R.L."/>
            <person name="Guiltinan M.J."/>
            <person name="Tyler B.M."/>
            <person name="Meinhardt L.W."/>
            <person name="Bailey B.A."/>
        </authorList>
    </citation>
    <scope>NUCLEOTIDE SEQUENCE [LARGE SCALE GENOMIC DNA]</scope>
    <source>
        <strain evidence="2">sbr112.9</strain>
    </source>
</reference>
<keyword evidence="2" id="KW-1185">Reference proteome</keyword>